<evidence type="ECO:0000313" key="1">
    <source>
        <dbReference type="EnsemblPlants" id="MELO3C027862.2.1"/>
    </source>
</evidence>
<accession>A0A9I9E2W0</accession>
<proteinExistence type="predicted"/>
<protein>
    <submittedName>
        <fullName evidence="1">Uncharacterized protein</fullName>
    </submittedName>
</protein>
<organism evidence="1">
    <name type="scientific">Cucumis melo</name>
    <name type="common">Muskmelon</name>
    <dbReference type="NCBI Taxonomy" id="3656"/>
    <lineage>
        <taxon>Eukaryota</taxon>
        <taxon>Viridiplantae</taxon>
        <taxon>Streptophyta</taxon>
        <taxon>Embryophyta</taxon>
        <taxon>Tracheophyta</taxon>
        <taxon>Spermatophyta</taxon>
        <taxon>Magnoliopsida</taxon>
        <taxon>eudicotyledons</taxon>
        <taxon>Gunneridae</taxon>
        <taxon>Pentapetalae</taxon>
        <taxon>rosids</taxon>
        <taxon>fabids</taxon>
        <taxon>Cucurbitales</taxon>
        <taxon>Cucurbitaceae</taxon>
        <taxon>Benincaseae</taxon>
        <taxon>Cucumis</taxon>
    </lineage>
</organism>
<dbReference type="EnsemblPlants" id="MELO3C027862.2.1">
    <property type="protein sequence ID" value="MELO3C027862.2.1"/>
    <property type="gene ID" value="MELO3C027862.2"/>
</dbReference>
<sequence length="70" mass="7832">LPPSFSSLFPSVRLFAIHPLRLRPCGSRPPSSPSSESHRRGFLPFRVSSHRASFVRRIRPVGQAANRPGR</sequence>
<dbReference type="AlphaFoldDB" id="A0A9I9E2W0"/>
<reference evidence="1" key="1">
    <citation type="submission" date="2023-03" db="UniProtKB">
        <authorList>
            <consortium name="EnsemblPlants"/>
        </authorList>
    </citation>
    <scope>IDENTIFICATION</scope>
</reference>
<name>A0A9I9E2W0_CUCME</name>